<name>A0A1R1JTW5_ALCXX</name>
<dbReference type="PRINTS" id="PR00039">
    <property type="entry name" value="HTHLYSR"/>
</dbReference>
<dbReference type="GO" id="GO:0043565">
    <property type="term" value="F:sequence-specific DNA binding"/>
    <property type="evidence" value="ECO:0007669"/>
    <property type="project" value="TreeGrafter"/>
</dbReference>
<proteinExistence type="inferred from homology"/>
<evidence type="ECO:0000313" key="7">
    <source>
        <dbReference type="Proteomes" id="UP000187251"/>
    </source>
</evidence>
<dbReference type="Proteomes" id="UP000187251">
    <property type="component" value="Unassembled WGS sequence"/>
</dbReference>
<dbReference type="FunFam" id="3.40.190.10:FF:000017">
    <property type="entry name" value="Glycine cleavage system transcriptional activator"/>
    <property type="match status" value="1"/>
</dbReference>
<dbReference type="PANTHER" id="PTHR30537">
    <property type="entry name" value="HTH-TYPE TRANSCRIPTIONAL REGULATOR"/>
    <property type="match status" value="1"/>
</dbReference>
<dbReference type="InterPro" id="IPR005119">
    <property type="entry name" value="LysR_subst-bd"/>
</dbReference>
<dbReference type="InterPro" id="IPR000847">
    <property type="entry name" value="LysR_HTH_N"/>
</dbReference>
<dbReference type="InterPro" id="IPR036390">
    <property type="entry name" value="WH_DNA-bd_sf"/>
</dbReference>
<dbReference type="PANTHER" id="PTHR30537:SF58">
    <property type="entry name" value="HTH-TYPE TRANSCRIPTIONAL REGULATOR PERR"/>
    <property type="match status" value="1"/>
</dbReference>
<reference evidence="6 7" key="1">
    <citation type="submission" date="2016-09" db="EMBL/GenBank/DDBJ databases">
        <title>Phylogenomics of Achromobacter.</title>
        <authorList>
            <person name="Jeukens J."/>
            <person name="Freschi L."/>
            <person name="Vincent A.T."/>
            <person name="Emond-Rheault J.-G."/>
            <person name="Kukavica-Ibrulj I."/>
            <person name="Charette S.J."/>
            <person name="Levesque R.C."/>
        </authorList>
    </citation>
    <scope>NUCLEOTIDE SEQUENCE [LARGE SCALE GENOMIC DNA]</scope>
    <source>
        <strain evidence="6 7">AUS488</strain>
    </source>
</reference>
<dbReference type="GO" id="GO:0006351">
    <property type="term" value="P:DNA-templated transcription"/>
    <property type="evidence" value="ECO:0007669"/>
    <property type="project" value="TreeGrafter"/>
</dbReference>
<dbReference type="InterPro" id="IPR036388">
    <property type="entry name" value="WH-like_DNA-bd_sf"/>
</dbReference>
<sequence>MPASLPLAYLRVFEAAGRTSSFALAAAEVDLSASAVSHSIRKLEERLGHRLFQRSTRKVDLTREGAILLEHVQRGLEEMRRGISLIAHDEPSPLNVHTAPSFATQWLLPRLANFLEANPLIDLRISASTDYARFEQDEFDLDIVYGEPAASPYERVPLAVELLMPLCSPALAATIETPEDLLKHKLIQCDVQLLQWKGWFEANGVRPPTHYGLRFDRSSMAIAAAVDGLGVVLESTLLGDRELRTGKLVAPLMGKTQGVKYVGHHLVYPKRLHHHAAFESFKAWLLESLSLEREGVREAQPD</sequence>
<dbReference type="SUPFAM" id="SSF46785">
    <property type="entry name" value="Winged helix' DNA-binding domain"/>
    <property type="match status" value="1"/>
</dbReference>
<comment type="similarity">
    <text evidence="1">Belongs to the LysR transcriptional regulatory family.</text>
</comment>
<evidence type="ECO:0000256" key="2">
    <source>
        <dbReference type="ARBA" id="ARBA00023015"/>
    </source>
</evidence>
<dbReference type="EMBL" id="MJMN01000015">
    <property type="protein sequence ID" value="OMG86478.1"/>
    <property type="molecule type" value="Genomic_DNA"/>
</dbReference>
<evidence type="ECO:0000256" key="3">
    <source>
        <dbReference type="ARBA" id="ARBA00023125"/>
    </source>
</evidence>
<evidence type="ECO:0000259" key="5">
    <source>
        <dbReference type="PROSITE" id="PS50931"/>
    </source>
</evidence>
<keyword evidence="2" id="KW-0805">Transcription regulation</keyword>
<keyword evidence="4" id="KW-0804">Transcription</keyword>
<dbReference type="Pfam" id="PF03466">
    <property type="entry name" value="LysR_substrate"/>
    <property type="match status" value="1"/>
</dbReference>
<evidence type="ECO:0000313" key="6">
    <source>
        <dbReference type="EMBL" id="OMG86478.1"/>
    </source>
</evidence>
<gene>
    <name evidence="6" type="ORF">BIZ92_26620</name>
</gene>
<feature type="domain" description="HTH lysR-type" evidence="5">
    <location>
        <begin position="5"/>
        <end position="62"/>
    </location>
</feature>
<keyword evidence="3" id="KW-0238">DNA-binding</keyword>
<dbReference type="Pfam" id="PF00126">
    <property type="entry name" value="HTH_1"/>
    <property type="match status" value="1"/>
</dbReference>
<dbReference type="CDD" id="cd08432">
    <property type="entry name" value="PBP2_GcdR_TrpI_HvrB_AmpR_like"/>
    <property type="match status" value="1"/>
</dbReference>
<dbReference type="GO" id="GO:0003700">
    <property type="term" value="F:DNA-binding transcription factor activity"/>
    <property type="evidence" value="ECO:0007669"/>
    <property type="project" value="InterPro"/>
</dbReference>
<comment type="caution">
    <text evidence="6">The sequence shown here is derived from an EMBL/GenBank/DDBJ whole genome shotgun (WGS) entry which is preliminary data.</text>
</comment>
<protein>
    <submittedName>
        <fullName evidence="6">LysR family transcriptional regulator</fullName>
    </submittedName>
</protein>
<evidence type="ECO:0000256" key="4">
    <source>
        <dbReference type="ARBA" id="ARBA00023163"/>
    </source>
</evidence>
<organism evidence="6 7">
    <name type="scientific">Alcaligenes xylosoxydans xylosoxydans</name>
    <name type="common">Achromobacter xylosoxidans</name>
    <dbReference type="NCBI Taxonomy" id="85698"/>
    <lineage>
        <taxon>Bacteria</taxon>
        <taxon>Pseudomonadati</taxon>
        <taxon>Pseudomonadota</taxon>
        <taxon>Betaproteobacteria</taxon>
        <taxon>Burkholderiales</taxon>
        <taxon>Alcaligenaceae</taxon>
        <taxon>Achromobacter</taxon>
    </lineage>
</organism>
<dbReference type="Gene3D" id="1.10.10.10">
    <property type="entry name" value="Winged helix-like DNA-binding domain superfamily/Winged helix DNA-binding domain"/>
    <property type="match status" value="1"/>
</dbReference>
<accession>A0A1R1JTW5</accession>
<dbReference type="SUPFAM" id="SSF53850">
    <property type="entry name" value="Periplasmic binding protein-like II"/>
    <property type="match status" value="1"/>
</dbReference>
<dbReference type="InterPro" id="IPR058163">
    <property type="entry name" value="LysR-type_TF_proteobact-type"/>
</dbReference>
<dbReference type="Gene3D" id="3.40.190.10">
    <property type="entry name" value="Periplasmic binding protein-like II"/>
    <property type="match status" value="2"/>
</dbReference>
<evidence type="ECO:0000256" key="1">
    <source>
        <dbReference type="ARBA" id="ARBA00009437"/>
    </source>
</evidence>
<dbReference type="PROSITE" id="PS50931">
    <property type="entry name" value="HTH_LYSR"/>
    <property type="match status" value="1"/>
</dbReference>
<dbReference type="AlphaFoldDB" id="A0A1R1JTW5"/>
<dbReference type="FunFam" id="1.10.10.10:FF:000001">
    <property type="entry name" value="LysR family transcriptional regulator"/>
    <property type="match status" value="1"/>
</dbReference>